<dbReference type="EMBL" id="JAXOVC010000001">
    <property type="protein sequence ID" value="KAK4508374.1"/>
    <property type="molecule type" value="Genomic_DNA"/>
</dbReference>
<evidence type="ECO:0000313" key="3">
    <source>
        <dbReference type="EMBL" id="KAK4508374.1"/>
    </source>
</evidence>
<dbReference type="Proteomes" id="UP001305779">
    <property type="component" value="Unassembled WGS sequence"/>
</dbReference>
<gene>
    <name evidence="3" type="ORF">PRZ48_002112</name>
</gene>
<sequence>MADERHYFADLRFDVPEKDGPTYKERAHLAPPAAKDSVEERLELHDMRTSPEIVKGGAGLDVQGFTYLQHRSVVQDELLAGRNVEDVYIPELQDLLCQITGAKKALVDSVLFRRKNVGVYVPPKDVVLRGTPLGDALASMPKDGVNNCSINGLRDTIRYCRDDIKAAALPTIKAEDAGETPRYALYSMWRPLKTVRRDPLAICDFRTLDNDTEEIDFASLSNITDDGEFLMHSLLGLPPKRPIKQKWYFLPEQQPDELVVVKFADTGSDTDSSIAPYGLHLSPKLVGQEEEEVRQSVEARVFAFF</sequence>
<keyword evidence="1" id="KW-0560">Oxidoreductase</keyword>
<protein>
    <submittedName>
        <fullName evidence="3">Uncharacterized protein</fullName>
    </submittedName>
</protein>
<proteinExistence type="inferred from homology"/>
<evidence type="ECO:0000313" key="4">
    <source>
        <dbReference type="Proteomes" id="UP001305779"/>
    </source>
</evidence>
<accession>A0ABR0F343</accession>
<name>A0ABR0F343_ZASCE</name>
<reference evidence="3 4" key="1">
    <citation type="journal article" date="2023" name="G3 (Bethesda)">
        <title>A chromosome-level genome assembly of Zasmidium syzygii isolated from banana leaves.</title>
        <authorList>
            <person name="van Westerhoven A.C."/>
            <person name="Mehrabi R."/>
            <person name="Talebi R."/>
            <person name="Steentjes M.B.F."/>
            <person name="Corcolon B."/>
            <person name="Chong P.A."/>
            <person name="Kema G.H.J."/>
            <person name="Seidl M.F."/>
        </authorList>
    </citation>
    <scope>NUCLEOTIDE SEQUENCE [LARGE SCALE GENOMIC DNA]</scope>
    <source>
        <strain evidence="3 4">P124</strain>
    </source>
</reference>
<dbReference type="PANTHER" id="PTHR34598:SF3">
    <property type="entry name" value="OXIDOREDUCTASE AN1597"/>
    <property type="match status" value="1"/>
</dbReference>
<dbReference type="InterPro" id="IPR044053">
    <property type="entry name" value="AsaB-like"/>
</dbReference>
<evidence type="ECO:0000256" key="1">
    <source>
        <dbReference type="ARBA" id="ARBA00023002"/>
    </source>
</evidence>
<comment type="caution">
    <text evidence="3">The sequence shown here is derived from an EMBL/GenBank/DDBJ whole genome shotgun (WGS) entry which is preliminary data.</text>
</comment>
<keyword evidence="4" id="KW-1185">Reference proteome</keyword>
<dbReference type="PANTHER" id="PTHR34598">
    <property type="entry name" value="BLL6449 PROTEIN"/>
    <property type="match status" value="1"/>
</dbReference>
<organism evidence="3 4">
    <name type="scientific">Zasmidium cellare</name>
    <name type="common">Wine cellar mold</name>
    <name type="synonym">Racodium cellare</name>
    <dbReference type="NCBI Taxonomy" id="395010"/>
    <lineage>
        <taxon>Eukaryota</taxon>
        <taxon>Fungi</taxon>
        <taxon>Dikarya</taxon>
        <taxon>Ascomycota</taxon>
        <taxon>Pezizomycotina</taxon>
        <taxon>Dothideomycetes</taxon>
        <taxon>Dothideomycetidae</taxon>
        <taxon>Mycosphaerellales</taxon>
        <taxon>Mycosphaerellaceae</taxon>
        <taxon>Zasmidium</taxon>
    </lineage>
</organism>
<evidence type="ECO:0000256" key="2">
    <source>
        <dbReference type="ARBA" id="ARBA00023604"/>
    </source>
</evidence>
<dbReference type="NCBIfam" id="NF041278">
    <property type="entry name" value="CmcJ_NvfI_EfuI"/>
    <property type="match status" value="1"/>
</dbReference>
<comment type="similarity">
    <text evidence="2">Belongs to the asaB hydroxylase/desaturase family.</text>
</comment>